<feature type="compositionally biased region" description="Acidic residues" evidence="5">
    <location>
        <begin position="108"/>
        <end position="126"/>
    </location>
</feature>
<reference evidence="8" key="2">
    <citation type="submission" date="2025-08" db="UniProtKB">
        <authorList>
            <consortium name="RefSeq"/>
        </authorList>
    </citation>
    <scope>IDENTIFICATION</scope>
    <source>
        <tissue evidence="8">Whole plant</tissue>
    </source>
</reference>
<dbReference type="InterPro" id="IPR004332">
    <property type="entry name" value="Transposase_MuDR"/>
</dbReference>
<feature type="domain" description="SWIM-type" evidence="6">
    <location>
        <begin position="621"/>
        <end position="653"/>
    </location>
</feature>
<proteinExistence type="predicted"/>
<feature type="region of interest" description="Disordered" evidence="5">
    <location>
        <begin position="702"/>
        <end position="742"/>
    </location>
</feature>
<keyword evidence="7" id="KW-1185">Reference proteome</keyword>
<organism evidence="7 8">
    <name type="scientific">Arachis duranensis</name>
    <name type="common">Wild peanut</name>
    <dbReference type="NCBI Taxonomy" id="130453"/>
    <lineage>
        <taxon>Eukaryota</taxon>
        <taxon>Viridiplantae</taxon>
        <taxon>Streptophyta</taxon>
        <taxon>Embryophyta</taxon>
        <taxon>Tracheophyta</taxon>
        <taxon>Spermatophyta</taxon>
        <taxon>Magnoliopsida</taxon>
        <taxon>eudicotyledons</taxon>
        <taxon>Gunneridae</taxon>
        <taxon>Pentapetalae</taxon>
        <taxon>rosids</taxon>
        <taxon>fabids</taxon>
        <taxon>Fabales</taxon>
        <taxon>Fabaceae</taxon>
        <taxon>Papilionoideae</taxon>
        <taxon>50 kb inversion clade</taxon>
        <taxon>dalbergioids sensu lato</taxon>
        <taxon>Dalbergieae</taxon>
        <taxon>Pterocarpus clade</taxon>
        <taxon>Arachis</taxon>
    </lineage>
</organism>
<name>A0A6P4BBB3_ARADU</name>
<reference evidence="7" key="1">
    <citation type="journal article" date="2016" name="Nat. Genet.">
        <title>The genome sequences of Arachis duranensis and Arachis ipaensis, the diploid ancestors of cultivated peanut.</title>
        <authorList>
            <person name="Bertioli D.J."/>
            <person name="Cannon S.B."/>
            <person name="Froenicke L."/>
            <person name="Huang G."/>
            <person name="Farmer A.D."/>
            <person name="Cannon E.K."/>
            <person name="Liu X."/>
            <person name="Gao D."/>
            <person name="Clevenger J."/>
            <person name="Dash S."/>
            <person name="Ren L."/>
            <person name="Moretzsohn M.C."/>
            <person name="Shirasawa K."/>
            <person name="Huang W."/>
            <person name="Vidigal B."/>
            <person name="Abernathy B."/>
            <person name="Chu Y."/>
            <person name="Niederhuth C.E."/>
            <person name="Umale P."/>
            <person name="Araujo A.C."/>
            <person name="Kozik A."/>
            <person name="Kim K.D."/>
            <person name="Burow M.D."/>
            <person name="Varshney R.K."/>
            <person name="Wang X."/>
            <person name="Zhang X."/>
            <person name="Barkley N."/>
            <person name="Guimaraes P.M."/>
            <person name="Isobe S."/>
            <person name="Guo B."/>
            <person name="Liao B."/>
            <person name="Stalker H.T."/>
            <person name="Schmitz R.J."/>
            <person name="Scheffler B.E."/>
            <person name="Leal-Bertioli S.C."/>
            <person name="Xun X."/>
            <person name="Jackson S.A."/>
            <person name="Michelmore R."/>
            <person name="Ozias-Akins P."/>
        </authorList>
    </citation>
    <scope>NUCLEOTIDE SEQUENCE [LARGE SCALE GENOMIC DNA]</scope>
    <source>
        <strain evidence="7">cv. V14167</strain>
    </source>
</reference>
<dbReference type="InterPro" id="IPR018289">
    <property type="entry name" value="MULE_transposase_dom"/>
</dbReference>
<dbReference type="InterPro" id="IPR006564">
    <property type="entry name" value="Znf_PMZ"/>
</dbReference>
<keyword evidence="2 4" id="KW-0863">Zinc-finger</keyword>
<dbReference type="PANTHER" id="PTHR31973">
    <property type="entry name" value="POLYPROTEIN, PUTATIVE-RELATED"/>
    <property type="match status" value="1"/>
</dbReference>
<evidence type="ECO:0000313" key="8">
    <source>
        <dbReference type="RefSeq" id="XP_015939444.1"/>
    </source>
</evidence>
<keyword evidence="1" id="KW-0479">Metal-binding</keyword>
<feature type="region of interest" description="Disordered" evidence="5">
    <location>
        <begin position="92"/>
        <end position="147"/>
    </location>
</feature>
<dbReference type="KEGG" id="adu:107464992"/>
<gene>
    <name evidence="8" type="primary">LOC107464992</name>
</gene>
<dbReference type="InterPro" id="IPR007527">
    <property type="entry name" value="Znf_SWIM"/>
</dbReference>
<evidence type="ECO:0000256" key="2">
    <source>
        <dbReference type="ARBA" id="ARBA00022771"/>
    </source>
</evidence>
<dbReference type="Pfam" id="PF04434">
    <property type="entry name" value="SWIM"/>
    <property type="match status" value="1"/>
</dbReference>
<dbReference type="Pfam" id="PF03108">
    <property type="entry name" value="DBD_Tnp_Mut"/>
    <property type="match status" value="1"/>
</dbReference>
<sequence>MAVVSTGVQYETFAVKADEDIRVLFYRVRSFPEIRIHELFAKLEVGVDSSGASAPVPCPAAAGGASSSMPANAAVIEPPHVVSTGGGLVPYIEDFGGPDQVENAMRDDESDQEPVDIDGDSDDDTGGDPHAQHRPSSSGSHQYPPHFSTLNLEALSQQEDSGNRVGGSSTEFQIGQSFQSNDEAVLSVKDYSIRRGVEYRVIESDHLKYHGKCKEFGKGCSWLIRVALRARKGSWEVRRYNGPHTCLATSISCDHRQLDYHVICARILPMVMADAAVTVKVLQQATEAHYGFRPSYRKVWMAKQKAVAQIYGDWEESYAELPRWMLGIQATMPGTITVLKTSPVRIGGGLMSPRCTFTGFSRHFHHVSRHSGIASPSSILMDGNSNILPIAFALVEGENAESWSFFLSNLREHVTPQEGILVISDRHNGIKAVLEAPETGWLPPRAFRAYCIRHVAANFVLTFKGKDSRRMLVNAAYAKTEEEFYYWFDIMRTENPVMCDWANRMEYDKWTQHEDAGRRFGHMTTNISECVNSVVKGTRNLPVTSLVKSTYGRLAQLFVVRGQIAEAQLGSGHEFCQALVKAIDRNLRDSRCFTVTLYDRHQSEYTVAETTPTGTFSLGSYRVSLKDHRCDCGHFQALHYPCCHAIACCAYSRLNWASYVHEVYRMSEVFNVYNQGFLPPIPEGLWPPYARPTIIPDHNMRRAKEGRPKATRIRGSMDQSQENQPKRCGLCRQPGHTRRNCH</sequence>
<dbReference type="RefSeq" id="XP_015939444.1">
    <property type="nucleotide sequence ID" value="XM_016083958.1"/>
</dbReference>
<dbReference type="GO" id="GO:0008270">
    <property type="term" value="F:zinc ion binding"/>
    <property type="evidence" value="ECO:0007669"/>
    <property type="project" value="UniProtKB-KW"/>
</dbReference>
<dbReference type="Pfam" id="PF10551">
    <property type="entry name" value="MULE"/>
    <property type="match status" value="1"/>
</dbReference>
<dbReference type="PROSITE" id="PS50966">
    <property type="entry name" value="ZF_SWIM"/>
    <property type="match status" value="1"/>
</dbReference>
<keyword evidence="3" id="KW-0862">Zinc</keyword>
<dbReference type="SMART" id="SM00575">
    <property type="entry name" value="ZnF_PMZ"/>
    <property type="match status" value="1"/>
</dbReference>
<evidence type="ECO:0000256" key="5">
    <source>
        <dbReference type="SAM" id="MobiDB-lite"/>
    </source>
</evidence>
<dbReference type="GeneID" id="107464992"/>
<accession>A0A6P4BBB3</accession>
<evidence type="ECO:0000313" key="7">
    <source>
        <dbReference type="Proteomes" id="UP000515211"/>
    </source>
</evidence>
<dbReference type="Proteomes" id="UP000515211">
    <property type="component" value="Chromosome 9"/>
</dbReference>
<evidence type="ECO:0000259" key="6">
    <source>
        <dbReference type="PROSITE" id="PS50966"/>
    </source>
</evidence>
<dbReference type="AlphaFoldDB" id="A0A6P4BBB3"/>
<evidence type="ECO:0000256" key="1">
    <source>
        <dbReference type="ARBA" id="ARBA00022723"/>
    </source>
</evidence>
<protein>
    <submittedName>
        <fullName evidence="8">Uncharacterized protein LOC107464992</fullName>
    </submittedName>
</protein>
<dbReference type="PANTHER" id="PTHR31973:SF195">
    <property type="entry name" value="MUDR FAMILY TRANSPOSASE"/>
    <property type="match status" value="1"/>
</dbReference>
<evidence type="ECO:0000256" key="4">
    <source>
        <dbReference type="PROSITE-ProRule" id="PRU00325"/>
    </source>
</evidence>
<evidence type="ECO:0000256" key="3">
    <source>
        <dbReference type="ARBA" id="ARBA00022833"/>
    </source>
</evidence>